<reference evidence="3" key="1">
    <citation type="submission" date="2020-06" db="EMBL/GenBank/DDBJ databases">
        <authorList>
            <person name="Li T."/>
            <person name="Hu X."/>
            <person name="Zhang T."/>
            <person name="Song X."/>
            <person name="Zhang H."/>
            <person name="Dai N."/>
            <person name="Sheng W."/>
            <person name="Hou X."/>
            <person name="Wei L."/>
        </authorList>
    </citation>
    <scope>NUCLEOTIDE SEQUENCE</scope>
    <source>
        <strain evidence="3">K16</strain>
        <tissue evidence="3">Leaf</tissue>
    </source>
</reference>
<evidence type="ECO:0000259" key="2">
    <source>
        <dbReference type="Pfam" id="PF04859"/>
    </source>
</evidence>
<feature type="domain" description="DUF641" evidence="2">
    <location>
        <begin position="166"/>
        <end position="260"/>
    </location>
</feature>
<gene>
    <name evidence="3" type="ORF">Sango_0350700</name>
</gene>
<dbReference type="Pfam" id="PF04859">
    <property type="entry name" value="DUF641"/>
    <property type="match status" value="1"/>
</dbReference>
<dbReference type="AlphaFoldDB" id="A0AAE1XA52"/>
<dbReference type="GO" id="GO:0009959">
    <property type="term" value="P:negative gravitropism"/>
    <property type="evidence" value="ECO:0007669"/>
    <property type="project" value="InterPro"/>
</dbReference>
<keyword evidence="4" id="KW-1185">Reference proteome</keyword>
<dbReference type="PANTHER" id="PTHR31161">
    <property type="entry name" value="PROTEIN GRAVITROPIC IN THE LIGHT 1"/>
    <property type="match status" value="1"/>
</dbReference>
<comment type="caution">
    <text evidence="3">The sequence shown here is derived from an EMBL/GenBank/DDBJ whole genome shotgun (WGS) entry which is preliminary data.</text>
</comment>
<dbReference type="EMBL" id="JACGWL010000002">
    <property type="protein sequence ID" value="KAK4407697.1"/>
    <property type="molecule type" value="Genomic_DNA"/>
</dbReference>
<dbReference type="InterPro" id="IPR006943">
    <property type="entry name" value="DUF641_pln"/>
</dbReference>
<proteinExistence type="predicted"/>
<protein>
    <recommendedName>
        <fullName evidence="2">DUF641 domain-containing protein</fullName>
    </recommendedName>
</protein>
<evidence type="ECO:0000256" key="1">
    <source>
        <dbReference type="SAM" id="MobiDB-lite"/>
    </source>
</evidence>
<feature type="region of interest" description="Disordered" evidence="1">
    <location>
        <begin position="1"/>
        <end position="46"/>
    </location>
</feature>
<dbReference type="GO" id="GO:0009639">
    <property type="term" value="P:response to red or far red light"/>
    <property type="evidence" value="ECO:0007669"/>
    <property type="project" value="InterPro"/>
</dbReference>
<accession>A0AAE1XA52</accession>
<organism evidence="3 4">
    <name type="scientific">Sesamum angolense</name>
    <dbReference type="NCBI Taxonomy" id="2727404"/>
    <lineage>
        <taxon>Eukaryota</taxon>
        <taxon>Viridiplantae</taxon>
        <taxon>Streptophyta</taxon>
        <taxon>Embryophyta</taxon>
        <taxon>Tracheophyta</taxon>
        <taxon>Spermatophyta</taxon>
        <taxon>Magnoliopsida</taxon>
        <taxon>eudicotyledons</taxon>
        <taxon>Gunneridae</taxon>
        <taxon>Pentapetalae</taxon>
        <taxon>asterids</taxon>
        <taxon>lamiids</taxon>
        <taxon>Lamiales</taxon>
        <taxon>Pedaliaceae</taxon>
        <taxon>Sesamum</taxon>
    </lineage>
</organism>
<dbReference type="InterPro" id="IPR040225">
    <property type="entry name" value="GIL1-like"/>
</dbReference>
<reference evidence="3" key="2">
    <citation type="journal article" date="2024" name="Plant">
        <title>Genomic evolution and insights into agronomic trait innovations of Sesamum species.</title>
        <authorList>
            <person name="Miao H."/>
            <person name="Wang L."/>
            <person name="Qu L."/>
            <person name="Liu H."/>
            <person name="Sun Y."/>
            <person name="Le M."/>
            <person name="Wang Q."/>
            <person name="Wei S."/>
            <person name="Zheng Y."/>
            <person name="Lin W."/>
            <person name="Duan Y."/>
            <person name="Cao H."/>
            <person name="Xiong S."/>
            <person name="Wang X."/>
            <person name="Wei L."/>
            <person name="Li C."/>
            <person name="Ma Q."/>
            <person name="Ju M."/>
            <person name="Zhao R."/>
            <person name="Li G."/>
            <person name="Mu C."/>
            <person name="Tian Q."/>
            <person name="Mei H."/>
            <person name="Zhang T."/>
            <person name="Gao T."/>
            <person name="Zhang H."/>
        </authorList>
    </citation>
    <scope>NUCLEOTIDE SEQUENCE</scope>
    <source>
        <strain evidence="3">K16</strain>
    </source>
</reference>
<sequence length="461" mass="51690">MGEGGERGTAIGVQAGVATRRRGKWDDDGEAGVVSDKKGGAGDGWGRGWGDEEILGRWDFWQMGFESDMQGMEFAASSKPLKPSSNVSDIVSKFAKACKFRSIGVFSTSENPDQGHIYKIISRDNATLLDEENSNAMEDAAFDAMKVYLQPIDERKNGNICGHVEILKLFDTLLALKLAYVKLQEAHLPYDPAKIRAADEEVVSLLDSLCKIKKAYKEKLLKEANSVSACSALLLAEIQVKEKALEKLKLQAKSKDKEVVGKAIHDFAKPLIALMKLSDWDLDQAANAIQASVVYAKRSHKKYAFEAYVARRMFHGFSPQPCFLENIMKLDDPIVALMEDPKSSFAKFCRTKYLLVIHPKMEESFFGNLDHRNLVANGVHPHTPFYRAFVRMARCVWYLQGFTAFVEPKSEMFGVKQGSEFSEVYMEVLEELKEYKASFDRAKKDTKLSSWSCLVLSLGRL</sequence>
<evidence type="ECO:0000313" key="3">
    <source>
        <dbReference type="EMBL" id="KAK4407697.1"/>
    </source>
</evidence>
<dbReference type="Proteomes" id="UP001289374">
    <property type="component" value="Unassembled WGS sequence"/>
</dbReference>
<name>A0AAE1XA52_9LAMI</name>
<evidence type="ECO:0000313" key="4">
    <source>
        <dbReference type="Proteomes" id="UP001289374"/>
    </source>
</evidence>